<organism evidence="2">
    <name type="scientific">marine metagenome</name>
    <dbReference type="NCBI Taxonomy" id="408172"/>
    <lineage>
        <taxon>unclassified sequences</taxon>
        <taxon>metagenomes</taxon>
        <taxon>ecological metagenomes</taxon>
    </lineage>
</organism>
<dbReference type="Gene3D" id="3.90.25.10">
    <property type="entry name" value="UDP-galactose 4-epimerase, domain 1"/>
    <property type="match status" value="1"/>
</dbReference>
<feature type="non-terminal residue" evidence="2">
    <location>
        <position position="254"/>
    </location>
</feature>
<dbReference type="InterPro" id="IPR036291">
    <property type="entry name" value="NAD(P)-bd_dom_sf"/>
</dbReference>
<accession>A0A383A0F2</accession>
<proteinExistence type="predicted"/>
<dbReference type="Pfam" id="PF01370">
    <property type="entry name" value="Epimerase"/>
    <property type="match status" value="1"/>
</dbReference>
<reference evidence="2" key="1">
    <citation type="submission" date="2018-05" db="EMBL/GenBank/DDBJ databases">
        <authorList>
            <person name="Lanie J.A."/>
            <person name="Ng W.-L."/>
            <person name="Kazmierczak K.M."/>
            <person name="Andrzejewski T.M."/>
            <person name="Davidsen T.M."/>
            <person name="Wayne K.J."/>
            <person name="Tettelin H."/>
            <person name="Glass J.I."/>
            <person name="Rusch D."/>
            <person name="Podicherti R."/>
            <person name="Tsui H.-C.T."/>
            <person name="Winkler M.E."/>
        </authorList>
    </citation>
    <scope>NUCLEOTIDE SEQUENCE</scope>
</reference>
<evidence type="ECO:0000259" key="1">
    <source>
        <dbReference type="Pfam" id="PF01370"/>
    </source>
</evidence>
<gene>
    <name evidence="2" type="ORF">METZ01_LOCUS453894</name>
</gene>
<dbReference type="SUPFAM" id="SSF51735">
    <property type="entry name" value="NAD(P)-binding Rossmann-fold domains"/>
    <property type="match status" value="1"/>
</dbReference>
<dbReference type="PANTHER" id="PTHR43238:SF1">
    <property type="entry name" value="GDP-L-FUCOSE SYNTHASE"/>
    <property type="match status" value="1"/>
</dbReference>
<dbReference type="Gene3D" id="3.40.50.720">
    <property type="entry name" value="NAD(P)-binding Rossmann-like Domain"/>
    <property type="match status" value="1"/>
</dbReference>
<feature type="non-terminal residue" evidence="2">
    <location>
        <position position="1"/>
    </location>
</feature>
<name>A0A383A0F2_9ZZZZ</name>
<dbReference type="PANTHER" id="PTHR43238">
    <property type="entry name" value="GDP-L-FUCOSE SYNTHASE"/>
    <property type="match status" value="1"/>
</dbReference>
<dbReference type="EMBL" id="UINC01188023">
    <property type="protein sequence ID" value="SVE01040.1"/>
    <property type="molecule type" value="Genomic_DNA"/>
</dbReference>
<evidence type="ECO:0000313" key="2">
    <source>
        <dbReference type="EMBL" id="SVE01040.1"/>
    </source>
</evidence>
<protein>
    <recommendedName>
        <fullName evidence="1">NAD-dependent epimerase/dehydratase domain-containing protein</fullName>
    </recommendedName>
</protein>
<feature type="domain" description="NAD-dependent epimerase/dehydratase" evidence="1">
    <location>
        <begin position="6"/>
        <end position="181"/>
    </location>
</feature>
<dbReference type="AlphaFoldDB" id="A0A383A0F2"/>
<dbReference type="InterPro" id="IPR001509">
    <property type="entry name" value="Epimerase_deHydtase"/>
</dbReference>
<dbReference type="GO" id="GO:0050577">
    <property type="term" value="F:GDP-L-fucose synthase activity"/>
    <property type="evidence" value="ECO:0007669"/>
    <property type="project" value="TreeGrafter"/>
</dbReference>
<sequence>KKFVEESVKGMDYVFHLAAYTGGLGRTSTHPASTLTPNLIMDGNVLECAKNEGIERFLYASCTCVYPNDEKTLEEEDAWKGNPPEIHASYSWSKRMGERQAIAYHKEYGMNIAIVRPSNSYGPRDSDDLETAHALGSLIMKAINKMDPFVIWGDGNPIREYIYAQDAAKGMLLAMENYCVGDPINLASGEFVSISELARKILKITNMNPKIKFDKEKPSGQKRRVLSNKKAEEKIGFVTETSLDTGIEETIKWY</sequence>